<dbReference type="InterPro" id="IPR011043">
    <property type="entry name" value="Gal_Oxase/kelch_b-propeller"/>
</dbReference>
<dbReference type="Proteomes" id="UP000023152">
    <property type="component" value="Unassembled WGS sequence"/>
</dbReference>
<dbReference type="AlphaFoldDB" id="X6M3H1"/>
<dbReference type="InterPro" id="IPR015915">
    <property type="entry name" value="Kelch-typ_b-propeller"/>
</dbReference>
<gene>
    <name evidence="3" type="ORF">RFI_29378</name>
</gene>
<dbReference type="EMBL" id="ASPP01025442">
    <property type="protein sequence ID" value="ETO08012.1"/>
    <property type="molecule type" value="Genomic_DNA"/>
</dbReference>
<evidence type="ECO:0000313" key="4">
    <source>
        <dbReference type="Proteomes" id="UP000023152"/>
    </source>
</evidence>
<keyword evidence="1" id="KW-0812">Transmembrane</keyword>
<evidence type="ECO:0000313" key="3">
    <source>
        <dbReference type="EMBL" id="ETO08012.1"/>
    </source>
</evidence>
<dbReference type="SUPFAM" id="SSF50965">
    <property type="entry name" value="Galactose oxidase, central domain"/>
    <property type="match status" value="1"/>
</dbReference>
<dbReference type="Gene3D" id="2.120.10.80">
    <property type="entry name" value="Kelch-type beta propeller"/>
    <property type="match status" value="1"/>
</dbReference>
<protein>
    <submittedName>
        <fullName evidence="3">Uncharacterized protein</fullName>
    </submittedName>
</protein>
<keyword evidence="4" id="KW-1185">Reference proteome</keyword>
<sequence>MNVFILLKVFWNLRIHCCFCFFKGSHQFAFFKKVNLKNFSNINNMGNRTTTQKPCERETKQSQYPITPFQTLKELPKPLWLSQCVSHKHELIICGGYDQRSCYSYHKLRNEYKFICEYPSDIKLRGHCVIKLVENNCNNGINQITLLSFGGYNKHTLLMKYVSVWSNISNKSNELSNYNQWIPFANNNNDPIVIGSDENHFYLGARAVIGGSNSHLLFITYQLNNISVFNLNIFQFIKHDRLPTNYIQFHCFASNSENGQGQEMMMKTNQEKKKQNYQMLFCQNTGLLIEYDENSNNFQFDKHKCRLFLEQCYVIKLNNTLSMSFFSNYALIFRLFHLFRTFLYIPLDAILDSCFFIIHDNIIAFCYCMLFNNYRLIINKCTSPNRTLKNK</sequence>
<keyword evidence="1" id="KW-0472">Membrane</keyword>
<proteinExistence type="predicted"/>
<keyword evidence="2" id="KW-0732">Signal</keyword>
<keyword evidence="1" id="KW-1133">Transmembrane helix</keyword>
<feature type="chain" id="PRO_5004975562" evidence="2">
    <location>
        <begin position="21"/>
        <end position="391"/>
    </location>
</feature>
<feature type="transmembrane region" description="Helical" evidence="1">
    <location>
        <begin position="349"/>
        <end position="370"/>
    </location>
</feature>
<name>X6M3H1_RETFI</name>
<evidence type="ECO:0000256" key="1">
    <source>
        <dbReference type="SAM" id="Phobius"/>
    </source>
</evidence>
<accession>X6M3H1</accession>
<organism evidence="3 4">
    <name type="scientific">Reticulomyxa filosa</name>
    <dbReference type="NCBI Taxonomy" id="46433"/>
    <lineage>
        <taxon>Eukaryota</taxon>
        <taxon>Sar</taxon>
        <taxon>Rhizaria</taxon>
        <taxon>Retaria</taxon>
        <taxon>Foraminifera</taxon>
        <taxon>Monothalamids</taxon>
        <taxon>Reticulomyxidae</taxon>
        <taxon>Reticulomyxa</taxon>
    </lineage>
</organism>
<comment type="caution">
    <text evidence="3">The sequence shown here is derived from an EMBL/GenBank/DDBJ whole genome shotgun (WGS) entry which is preliminary data.</text>
</comment>
<evidence type="ECO:0000256" key="2">
    <source>
        <dbReference type="SAM" id="SignalP"/>
    </source>
</evidence>
<feature type="signal peptide" evidence="2">
    <location>
        <begin position="1"/>
        <end position="20"/>
    </location>
</feature>
<reference evidence="3 4" key="1">
    <citation type="journal article" date="2013" name="Curr. Biol.">
        <title>The Genome of the Foraminiferan Reticulomyxa filosa.</title>
        <authorList>
            <person name="Glockner G."/>
            <person name="Hulsmann N."/>
            <person name="Schleicher M."/>
            <person name="Noegel A.A."/>
            <person name="Eichinger L."/>
            <person name="Gallinger C."/>
            <person name="Pawlowski J."/>
            <person name="Sierra R."/>
            <person name="Euteneuer U."/>
            <person name="Pillet L."/>
            <person name="Moustafa A."/>
            <person name="Platzer M."/>
            <person name="Groth M."/>
            <person name="Szafranski K."/>
            <person name="Schliwa M."/>
        </authorList>
    </citation>
    <scope>NUCLEOTIDE SEQUENCE [LARGE SCALE GENOMIC DNA]</scope>
</reference>